<feature type="compositionally biased region" description="Basic and acidic residues" evidence="1">
    <location>
        <begin position="1"/>
        <end position="23"/>
    </location>
</feature>
<protein>
    <submittedName>
        <fullName evidence="2">Uncharacterized protein</fullName>
    </submittedName>
</protein>
<dbReference type="InParanoid" id="G3HZH4"/>
<gene>
    <name evidence="2" type="ORF">I79_016478</name>
</gene>
<evidence type="ECO:0000256" key="1">
    <source>
        <dbReference type="SAM" id="MobiDB-lite"/>
    </source>
</evidence>
<dbReference type="Proteomes" id="UP000001075">
    <property type="component" value="Unassembled WGS sequence"/>
</dbReference>
<dbReference type="EMBL" id="JH000969">
    <property type="protein sequence ID" value="EGV95299.1"/>
    <property type="molecule type" value="Genomic_DNA"/>
</dbReference>
<evidence type="ECO:0000313" key="3">
    <source>
        <dbReference type="Proteomes" id="UP000001075"/>
    </source>
</evidence>
<feature type="region of interest" description="Disordered" evidence="1">
    <location>
        <begin position="1"/>
        <end position="25"/>
    </location>
</feature>
<dbReference type="AlphaFoldDB" id="G3HZH4"/>
<organism evidence="2 3">
    <name type="scientific">Cricetulus griseus</name>
    <name type="common">Chinese hamster</name>
    <name type="synonym">Cricetulus barabensis griseus</name>
    <dbReference type="NCBI Taxonomy" id="10029"/>
    <lineage>
        <taxon>Eukaryota</taxon>
        <taxon>Metazoa</taxon>
        <taxon>Chordata</taxon>
        <taxon>Craniata</taxon>
        <taxon>Vertebrata</taxon>
        <taxon>Euteleostomi</taxon>
        <taxon>Mammalia</taxon>
        <taxon>Eutheria</taxon>
        <taxon>Euarchontoglires</taxon>
        <taxon>Glires</taxon>
        <taxon>Rodentia</taxon>
        <taxon>Myomorpha</taxon>
        <taxon>Muroidea</taxon>
        <taxon>Cricetidae</taxon>
        <taxon>Cricetinae</taxon>
        <taxon>Cricetulus</taxon>
    </lineage>
</organism>
<accession>G3HZH4</accession>
<sequence>MPLESRKADICRGEGSREMEGAEGRSGVRAQKVQVLLWAVGKSLYFCWPAQCVHPSPPKYRRFDSEFRKIPSKAE</sequence>
<proteinExistence type="predicted"/>
<name>G3HZH4_CRIGR</name>
<evidence type="ECO:0000313" key="2">
    <source>
        <dbReference type="EMBL" id="EGV95299.1"/>
    </source>
</evidence>
<reference evidence="3" key="1">
    <citation type="journal article" date="2011" name="Nat. Biotechnol.">
        <title>The genomic sequence of the Chinese hamster ovary (CHO)-K1 cell line.</title>
        <authorList>
            <person name="Xu X."/>
            <person name="Nagarajan H."/>
            <person name="Lewis N.E."/>
            <person name="Pan S."/>
            <person name="Cai Z."/>
            <person name="Liu X."/>
            <person name="Chen W."/>
            <person name="Xie M."/>
            <person name="Wang W."/>
            <person name="Hammond S."/>
            <person name="Andersen M.R."/>
            <person name="Neff N."/>
            <person name="Passarelli B."/>
            <person name="Koh W."/>
            <person name="Fan H.C."/>
            <person name="Wang J."/>
            <person name="Gui Y."/>
            <person name="Lee K.H."/>
            <person name="Betenbaugh M.J."/>
            <person name="Quake S.R."/>
            <person name="Famili I."/>
            <person name="Palsson B.O."/>
            <person name="Wang J."/>
        </authorList>
    </citation>
    <scope>NUCLEOTIDE SEQUENCE [LARGE SCALE GENOMIC DNA]</scope>
    <source>
        <strain evidence="3">CHO K1 cell line</strain>
    </source>
</reference>